<dbReference type="Proteomes" id="UP000320179">
    <property type="component" value="Chromosome"/>
</dbReference>
<feature type="domain" description="YdhG-like" evidence="1">
    <location>
        <begin position="25"/>
        <end position="129"/>
    </location>
</feature>
<reference evidence="2 3" key="1">
    <citation type="journal article" date="2019" name="Science">
        <title>Social genes are selection hotspots in kin groups of a soil microbe.</title>
        <authorList>
            <person name="Wielgoss S."/>
            <person name="Wolfensberger R."/>
            <person name="Sun L."/>
            <person name="Fiegna F."/>
            <person name="Velicer G.J."/>
        </authorList>
    </citation>
    <scope>NUCLEOTIDE SEQUENCE [LARGE SCALE GENOMIC DNA]</scope>
    <source>
        <strain evidence="2 3">MC3.5.9c15</strain>
    </source>
</reference>
<name>A0AAE6G7J0_MYXXA</name>
<sequence>MGAMTTTWTDADPLAFLANVTPAGRRRDAQVLLDLMREVTGLEPKMFGPSIVGFGEYAYQYASGHRGTAPAAGFSPRKAATVVYLADGLRAHASALAKLGPHTAGTGCLYIKDLTKVDLDVLTGIVRASLKTLTAGTYGKHAHES</sequence>
<dbReference type="EMBL" id="CP017174">
    <property type="protein sequence ID" value="QDE72394.1"/>
    <property type="molecule type" value="Genomic_DNA"/>
</dbReference>
<dbReference type="AlphaFoldDB" id="A0AAE6G7J0"/>
<organism evidence="2 3">
    <name type="scientific">Myxococcus xanthus</name>
    <dbReference type="NCBI Taxonomy" id="34"/>
    <lineage>
        <taxon>Bacteria</taxon>
        <taxon>Pseudomonadati</taxon>
        <taxon>Myxococcota</taxon>
        <taxon>Myxococcia</taxon>
        <taxon>Myxococcales</taxon>
        <taxon>Cystobacterineae</taxon>
        <taxon>Myxococcaceae</taxon>
        <taxon>Myxococcus</taxon>
    </lineage>
</organism>
<dbReference type="Pfam" id="PF08818">
    <property type="entry name" value="DUF1801"/>
    <property type="match status" value="1"/>
</dbReference>
<dbReference type="InterPro" id="IPR014922">
    <property type="entry name" value="YdhG-like"/>
</dbReference>
<evidence type="ECO:0000313" key="3">
    <source>
        <dbReference type="Proteomes" id="UP000320179"/>
    </source>
</evidence>
<evidence type="ECO:0000313" key="2">
    <source>
        <dbReference type="EMBL" id="QDE72394.1"/>
    </source>
</evidence>
<accession>A0AAE6G7J0</accession>
<evidence type="ECO:0000259" key="1">
    <source>
        <dbReference type="Pfam" id="PF08818"/>
    </source>
</evidence>
<protein>
    <recommendedName>
        <fullName evidence="1">YdhG-like domain-containing protein</fullName>
    </recommendedName>
</protein>
<proteinExistence type="predicted"/>
<gene>
    <name evidence="2" type="ORF">BHS09_11345</name>
</gene>